<dbReference type="EMBL" id="FMAH01000002">
    <property type="protein sequence ID" value="SCB11462.1"/>
    <property type="molecule type" value="Genomic_DNA"/>
</dbReference>
<dbReference type="STRING" id="411945.GA0061102_1002103"/>
<dbReference type="InterPro" id="IPR001509">
    <property type="entry name" value="Epimerase_deHydtase"/>
</dbReference>
<gene>
    <name evidence="2" type="ORF">GA0061102_1002103</name>
</gene>
<accession>A0A1C3U7M1</accession>
<reference evidence="3" key="1">
    <citation type="submission" date="2016-08" db="EMBL/GenBank/DDBJ databases">
        <authorList>
            <person name="Varghese N."/>
            <person name="Submissions Spin"/>
        </authorList>
    </citation>
    <scope>NUCLEOTIDE SEQUENCE [LARGE SCALE GENOMIC DNA]</scope>
    <source>
        <strain evidence="3">HAMBI 2971</strain>
    </source>
</reference>
<dbReference type="InterPro" id="IPR050177">
    <property type="entry name" value="Lipid_A_modif_metabolic_enz"/>
</dbReference>
<dbReference type="PANTHER" id="PTHR43245:SF13">
    <property type="entry name" value="UDP-D-APIOSE_UDP-D-XYLOSE SYNTHASE 2"/>
    <property type="match status" value="1"/>
</dbReference>
<dbReference type="PANTHER" id="PTHR43245">
    <property type="entry name" value="BIFUNCTIONAL POLYMYXIN RESISTANCE PROTEIN ARNA"/>
    <property type="match status" value="1"/>
</dbReference>
<name>A0A1C3U7M1_9HYPH</name>
<organism evidence="2 3">
    <name type="scientific">Rhizobium miluonense</name>
    <dbReference type="NCBI Taxonomy" id="411945"/>
    <lineage>
        <taxon>Bacteria</taxon>
        <taxon>Pseudomonadati</taxon>
        <taxon>Pseudomonadota</taxon>
        <taxon>Alphaproteobacteria</taxon>
        <taxon>Hyphomicrobiales</taxon>
        <taxon>Rhizobiaceae</taxon>
        <taxon>Rhizobium/Agrobacterium group</taxon>
        <taxon>Rhizobium</taxon>
    </lineage>
</organism>
<dbReference type="AlphaFoldDB" id="A0A1C3U7M1"/>
<feature type="domain" description="NAD-dependent epimerase/dehydratase" evidence="1">
    <location>
        <begin position="4"/>
        <end position="239"/>
    </location>
</feature>
<protein>
    <submittedName>
        <fullName evidence="2">GDP-L-fucose synthase</fullName>
    </submittedName>
</protein>
<sequence>MARALVTGGCGFVGRHLIKRLVAEGLDVVCVDQLVQGTGARHPDLWQRFPRSGFTFFEEDCRAFFARRQEHFDYVFHLAALVGGRVTLEARTLDVAEDLAVDAELWKWAARAKPGCVVFFSSSAAYPVSLQTVANHRLLSEDMISFEAAIGVPDLSYGWAKLTGEYLMKLYVERYGNRAVAYRPFSGYGEDQDLAYPFPAICRRLLEERGAAEVSVWGSGRQCRDFIHVDDCIDFIWRTKELLPDGASLNLSTGRATSFMELAGTIARQIGWNPVVNGLCDRPEGVFYRCGNTDLQRSYGLAPRISLEEGIDRMLDHLSKEQELHAIAISTRRTPEPSLNHKRRSS</sequence>
<evidence type="ECO:0000259" key="1">
    <source>
        <dbReference type="Pfam" id="PF01370"/>
    </source>
</evidence>
<evidence type="ECO:0000313" key="2">
    <source>
        <dbReference type="EMBL" id="SCB11462.1"/>
    </source>
</evidence>
<evidence type="ECO:0000313" key="3">
    <source>
        <dbReference type="Proteomes" id="UP000199435"/>
    </source>
</evidence>
<dbReference type="Pfam" id="PF01370">
    <property type="entry name" value="Epimerase"/>
    <property type="match status" value="1"/>
</dbReference>
<keyword evidence="3" id="KW-1185">Reference proteome</keyword>
<dbReference type="Gene3D" id="3.90.25.10">
    <property type="entry name" value="UDP-galactose 4-epimerase, domain 1"/>
    <property type="match status" value="1"/>
</dbReference>
<dbReference type="Proteomes" id="UP000199435">
    <property type="component" value="Unassembled WGS sequence"/>
</dbReference>
<proteinExistence type="predicted"/>
<dbReference type="RefSeq" id="WP_245297904.1">
    <property type="nucleotide sequence ID" value="NZ_FMAH01000002.1"/>
</dbReference>
<dbReference type="Gene3D" id="3.40.50.720">
    <property type="entry name" value="NAD(P)-binding Rossmann-like Domain"/>
    <property type="match status" value="1"/>
</dbReference>
<dbReference type="InterPro" id="IPR036291">
    <property type="entry name" value="NAD(P)-bd_dom_sf"/>
</dbReference>
<dbReference type="SUPFAM" id="SSF51735">
    <property type="entry name" value="NAD(P)-binding Rossmann-fold domains"/>
    <property type="match status" value="1"/>
</dbReference>